<evidence type="ECO:0000256" key="1">
    <source>
        <dbReference type="SAM" id="MobiDB-lite"/>
    </source>
</evidence>
<accession>A0ABX8XKP4</accession>
<sequence length="550" mass="59922">MTLACEHLNYAPADPGDATTVAPLAGAPVLLEEEDLTILHLIAAGRRRVDIAKATFSSITKVDERTRRLCHVLAADNRQHLAALAAVYGLVTGEPLPGVPGIRPYVSEDDQKVLDLVAAGLSSSRIAARLQCDVDPVNTAMTRLTFAFSADNRYQLAAHAVLLEAVACRAVSPRFPATALSELPPFHVTVTGTGVLLHATPPLPLPSVAPARRSPAGSVPPARAPDPSEADRGKRPVAESRGAPAPLPPELATWVNNYVGRHPTWELPKDGSGARSWRMSAPEGIIELRVPRTHSDLQREVSAHRHAIGRLGAGQAPRLLGFDPRLRALLTRQPRGERVDDAPDRGLHLRESVHEQAGQLLRILHESTLGAGDRHAQAVENTSRYLDYIDRVLERIDPPVLAGHRAVIRRRLVVLREDLPQLPVAFCHGSFGFGAWRWQRVTRSVALTGFERSQVMAAAVDFARPSLLWAEYPALQNAFVRGYGRSLDEWERRLLGDFAVLAALEDLWHTNPRDDAKTYARFAGALRTAAGQLPVPETVTAVRRTEAPTG</sequence>
<dbReference type="InterPro" id="IPR036388">
    <property type="entry name" value="WH-like_DNA-bd_sf"/>
</dbReference>
<dbReference type="Proteomes" id="UP000827138">
    <property type="component" value="Chromosome"/>
</dbReference>
<reference evidence="3 4" key="1">
    <citation type="submission" date="2021-08" db="EMBL/GenBank/DDBJ databases">
        <authorList>
            <person name="Ping M."/>
        </authorList>
    </citation>
    <scope>NUCLEOTIDE SEQUENCE [LARGE SCALE GENOMIC DNA]</scope>
    <source>
        <strain evidence="3 4">MG28</strain>
    </source>
</reference>
<dbReference type="InterPro" id="IPR011009">
    <property type="entry name" value="Kinase-like_dom_sf"/>
</dbReference>
<gene>
    <name evidence="3" type="ORF">K1J60_06370</name>
</gene>
<dbReference type="SUPFAM" id="SSF46894">
    <property type="entry name" value="C-terminal effector domain of the bipartite response regulators"/>
    <property type="match status" value="2"/>
</dbReference>
<evidence type="ECO:0000313" key="3">
    <source>
        <dbReference type="EMBL" id="QYX76177.1"/>
    </source>
</evidence>
<feature type="compositionally biased region" description="Basic and acidic residues" evidence="1">
    <location>
        <begin position="229"/>
        <end position="238"/>
    </location>
</feature>
<protein>
    <recommendedName>
        <fullName evidence="2">HTH luxR-type domain-containing protein</fullName>
    </recommendedName>
</protein>
<feature type="domain" description="HTH luxR-type" evidence="2">
    <location>
        <begin position="103"/>
        <end position="160"/>
    </location>
</feature>
<name>A0ABX8XKP4_9ACTN</name>
<dbReference type="RefSeq" id="WP_220645311.1">
    <property type="nucleotide sequence ID" value="NZ_CP080647.1"/>
</dbReference>
<dbReference type="InterPro" id="IPR000792">
    <property type="entry name" value="Tscrpt_reg_LuxR_C"/>
</dbReference>
<dbReference type="SMART" id="SM00421">
    <property type="entry name" value="HTH_LUXR"/>
    <property type="match status" value="1"/>
</dbReference>
<dbReference type="EMBL" id="CP080647">
    <property type="protein sequence ID" value="QYX76177.1"/>
    <property type="molecule type" value="Genomic_DNA"/>
</dbReference>
<evidence type="ECO:0000313" key="4">
    <source>
        <dbReference type="Proteomes" id="UP000827138"/>
    </source>
</evidence>
<keyword evidence="4" id="KW-1185">Reference proteome</keyword>
<organism evidence="3 4">
    <name type="scientific">Streptomyces akebiae</name>
    <dbReference type="NCBI Taxonomy" id="2865673"/>
    <lineage>
        <taxon>Bacteria</taxon>
        <taxon>Bacillati</taxon>
        <taxon>Actinomycetota</taxon>
        <taxon>Actinomycetes</taxon>
        <taxon>Kitasatosporales</taxon>
        <taxon>Streptomycetaceae</taxon>
        <taxon>Streptomyces</taxon>
    </lineage>
</organism>
<proteinExistence type="predicted"/>
<dbReference type="SUPFAM" id="SSF56112">
    <property type="entry name" value="Protein kinase-like (PK-like)"/>
    <property type="match status" value="1"/>
</dbReference>
<dbReference type="InterPro" id="IPR016032">
    <property type="entry name" value="Sig_transdc_resp-reg_C-effctor"/>
</dbReference>
<feature type="region of interest" description="Disordered" evidence="1">
    <location>
        <begin position="206"/>
        <end position="251"/>
    </location>
</feature>
<dbReference type="Gene3D" id="1.10.10.10">
    <property type="entry name" value="Winged helix-like DNA-binding domain superfamily/Winged helix DNA-binding domain"/>
    <property type="match status" value="2"/>
</dbReference>
<evidence type="ECO:0000259" key="2">
    <source>
        <dbReference type="SMART" id="SM00421"/>
    </source>
</evidence>